<name>A0ABT0TQZ2_9FLAO</name>
<feature type="transmembrane region" description="Helical" evidence="1">
    <location>
        <begin position="74"/>
        <end position="106"/>
    </location>
</feature>
<feature type="transmembrane region" description="Helical" evidence="1">
    <location>
        <begin position="264"/>
        <end position="281"/>
    </location>
</feature>
<sequence>MITSIFSKSRPINYILITILLLTCFAIYQFTTSYSTISVYEIIEKVIFSLVLIGSLFITNFITKKNGLSKDNSYTFLLFCIFFILFPGTFSNGNLIISNALILLALRRLISMQSMVTPKEKIFDASLWVFAASLFHFWSILFILLVFISIIFHVSRDYRNWIIPFIAFFTVVVITTFFALIFNPDFIFRYSSGIAIDFDVNYIKNIFQSFSLGLYIIVAMIAFFTMLFILTHKPLNLQSSYKKIIFAFILGLIIFFISPNKDNTYLIFTFVPVSIMLTNYLETIKKYWLKESILGIIILASIVNYVLRLL</sequence>
<evidence type="ECO:0000256" key="1">
    <source>
        <dbReference type="SAM" id="Phobius"/>
    </source>
</evidence>
<keyword evidence="1" id="KW-1133">Transmembrane helix</keyword>
<dbReference type="EMBL" id="JAMLJM010000010">
    <property type="protein sequence ID" value="MCL9809921.1"/>
    <property type="molecule type" value="Genomic_DNA"/>
</dbReference>
<feature type="transmembrane region" description="Helical" evidence="1">
    <location>
        <begin position="126"/>
        <end position="154"/>
    </location>
</feature>
<reference evidence="2 3" key="1">
    <citation type="submission" date="2022-05" db="EMBL/GenBank/DDBJ databases">
        <title>Flavobacterium sp., isolated from activated sludge.</title>
        <authorList>
            <person name="Ran Q."/>
        </authorList>
    </citation>
    <scope>NUCLEOTIDE SEQUENCE [LARGE SCALE GENOMIC DNA]</scope>
    <source>
        <strain evidence="2 3">HXWNR70</strain>
    </source>
</reference>
<feature type="transmembrane region" description="Helical" evidence="1">
    <location>
        <begin position="288"/>
        <end position="307"/>
    </location>
</feature>
<dbReference type="InterPro" id="IPR045625">
    <property type="entry name" value="DUF6427"/>
</dbReference>
<evidence type="ECO:0000313" key="2">
    <source>
        <dbReference type="EMBL" id="MCL9809921.1"/>
    </source>
</evidence>
<dbReference type="RefSeq" id="WP_250593314.1">
    <property type="nucleotide sequence ID" value="NZ_JAMLJM010000010.1"/>
</dbReference>
<organism evidence="2 3">
    <name type="scientific">Flavobacterium luminosum</name>
    <dbReference type="NCBI Taxonomy" id="2949086"/>
    <lineage>
        <taxon>Bacteria</taxon>
        <taxon>Pseudomonadati</taxon>
        <taxon>Bacteroidota</taxon>
        <taxon>Flavobacteriia</taxon>
        <taxon>Flavobacteriales</taxon>
        <taxon>Flavobacteriaceae</taxon>
        <taxon>Flavobacterium</taxon>
    </lineage>
</organism>
<keyword evidence="1" id="KW-0812">Transmembrane</keyword>
<feature type="transmembrane region" description="Helical" evidence="1">
    <location>
        <begin position="206"/>
        <end position="229"/>
    </location>
</feature>
<protein>
    <submittedName>
        <fullName evidence="2">DUF6427 family protein</fullName>
    </submittedName>
</protein>
<proteinExistence type="predicted"/>
<keyword evidence="3" id="KW-1185">Reference proteome</keyword>
<dbReference type="Pfam" id="PF19992">
    <property type="entry name" value="DUF6427"/>
    <property type="match status" value="1"/>
</dbReference>
<feature type="transmembrane region" description="Helical" evidence="1">
    <location>
        <begin position="241"/>
        <end position="258"/>
    </location>
</feature>
<feature type="transmembrane region" description="Helical" evidence="1">
    <location>
        <begin position="161"/>
        <end position="182"/>
    </location>
</feature>
<evidence type="ECO:0000313" key="3">
    <source>
        <dbReference type="Proteomes" id="UP001317191"/>
    </source>
</evidence>
<keyword evidence="1" id="KW-0472">Membrane</keyword>
<feature type="transmembrane region" description="Helical" evidence="1">
    <location>
        <begin position="42"/>
        <end position="62"/>
    </location>
</feature>
<comment type="caution">
    <text evidence="2">The sequence shown here is derived from an EMBL/GenBank/DDBJ whole genome shotgun (WGS) entry which is preliminary data.</text>
</comment>
<accession>A0ABT0TQZ2</accession>
<dbReference type="Proteomes" id="UP001317191">
    <property type="component" value="Unassembled WGS sequence"/>
</dbReference>
<feature type="transmembrane region" description="Helical" evidence="1">
    <location>
        <begin position="12"/>
        <end position="30"/>
    </location>
</feature>
<gene>
    <name evidence="2" type="ORF">NAT50_11190</name>
</gene>